<evidence type="ECO:0000313" key="1">
    <source>
        <dbReference type="EMBL" id="MDX5983097.1"/>
    </source>
</evidence>
<evidence type="ECO:0000313" key="2">
    <source>
        <dbReference type="Proteomes" id="UP001279660"/>
    </source>
</evidence>
<reference evidence="1 2" key="1">
    <citation type="submission" date="2023-11" db="EMBL/GenBank/DDBJ databases">
        <title>MicrobeMod: A computational toolkit for identifying prokaryotic methylation and restriction-modification with nanopore sequencing.</title>
        <authorList>
            <person name="Crits-Christoph A."/>
            <person name="Kang S.C."/>
            <person name="Lee H."/>
            <person name="Ostrov N."/>
        </authorList>
    </citation>
    <scope>NUCLEOTIDE SEQUENCE [LARGE SCALE GENOMIC DNA]</scope>
    <source>
        <strain evidence="1 2">ATCC 14820</strain>
    </source>
</reference>
<dbReference type="RefSeq" id="WP_010405671.1">
    <property type="nucleotide sequence ID" value="NZ_JAWXXV010000001.1"/>
</dbReference>
<name>A0ABU4PJ22_9SPHN</name>
<organism evidence="1 2">
    <name type="scientific">Sphingomonas echinoides</name>
    <dbReference type="NCBI Taxonomy" id="59803"/>
    <lineage>
        <taxon>Bacteria</taxon>
        <taxon>Pseudomonadati</taxon>
        <taxon>Pseudomonadota</taxon>
        <taxon>Alphaproteobacteria</taxon>
        <taxon>Sphingomonadales</taxon>
        <taxon>Sphingomonadaceae</taxon>
        <taxon>Sphingomonas</taxon>
    </lineage>
</organism>
<evidence type="ECO:0008006" key="3">
    <source>
        <dbReference type="Google" id="ProtNLM"/>
    </source>
</evidence>
<protein>
    <recommendedName>
        <fullName evidence="3">DUF4375 domain-containing protein</fullName>
    </recommendedName>
</protein>
<dbReference type="Proteomes" id="UP001279660">
    <property type="component" value="Unassembled WGS sequence"/>
</dbReference>
<sequence length="92" mass="10392">MEATVLVIIHQGAEFITIHDNHAAAHAALVEFVVSRWPEQLGERPALMASREEDHLHRFFAAEEDFYIIAETELADLEAQLESLCRGKCANF</sequence>
<dbReference type="EMBL" id="JAWXXV010000001">
    <property type="protein sequence ID" value="MDX5983097.1"/>
    <property type="molecule type" value="Genomic_DNA"/>
</dbReference>
<keyword evidence="2" id="KW-1185">Reference proteome</keyword>
<proteinExistence type="predicted"/>
<comment type="caution">
    <text evidence="1">The sequence shown here is derived from an EMBL/GenBank/DDBJ whole genome shotgun (WGS) entry which is preliminary data.</text>
</comment>
<gene>
    <name evidence="1" type="ORF">SIL82_02395</name>
</gene>
<accession>A0ABU4PJ22</accession>